<dbReference type="CDD" id="cd07043">
    <property type="entry name" value="STAS_anti-anti-sigma_factors"/>
    <property type="match status" value="1"/>
</dbReference>
<dbReference type="NCBIfam" id="TIGR00377">
    <property type="entry name" value="ant_ant_sig"/>
    <property type="match status" value="1"/>
</dbReference>
<dbReference type="Proteomes" id="UP000001012">
    <property type="component" value="Chromosome"/>
</dbReference>
<dbReference type="PROSITE" id="PS50801">
    <property type="entry name" value="STAS"/>
    <property type="match status" value="1"/>
</dbReference>
<dbReference type="eggNOG" id="COG1366">
    <property type="taxonomic scope" value="Bacteria"/>
</dbReference>
<evidence type="ECO:0000256" key="1">
    <source>
        <dbReference type="ARBA" id="ARBA00009013"/>
    </source>
</evidence>
<evidence type="ECO:0000313" key="5">
    <source>
        <dbReference type="Proteomes" id="UP000001012"/>
    </source>
</evidence>
<dbReference type="GO" id="GO:0005543">
    <property type="term" value="F:phospholipid binding"/>
    <property type="evidence" value="ECO:0007669"/>
    <property type="project" value="InterPro"/>
</dbReference>
<dbReference type="GO" id="GO:0043856">
    <property type="term" value="F:anti-sigma factor antagonist activity"/>
    <property type="evidence" value="ECO:0007669"/>
    <property type="project" value="InterPro"/>
</dbReference>
<dbReference type="InterPro" id="IPR003658">
    <property type="entry name" value="Anti-sigma_ant"/>
</dbReference>
<keyword evidence="5" id="KW-1185">Reference proteome</keyword>
<comment type="similarity">
    <text evidence="1 2">Belongs to the anti-sigma-factor antagonist family.</text>
</comment>
<protein>
    <recommendedName>
        <fullName evidence="2">Anti-sigma factor antagonist</fullName>
    </recommendedName>
</protein>
<name>Q5L6N6_CHLAB</name>
<organism evidence="4 5">
    <name type="scientific">Chlamydia abortus (strain DSM 27085 / S26/3)</name>
    <name type="common">Chlamydophila abortus</name>
    <dbReference type="NCBI Taxonomy" id="218497"/>
    <lineage>
        <taxon>Bacteria</taxon>
        <taxon>Pseudomonadati</taxon>
        <taxon>Chlamydiota</taxon>
        <taxon>Chlamydiia</taxon>
        <taxon>Chlamydiales</taxon>
        <taxon>Chlamydiaceae</taxon>
        <taxon>Chlamydia/Chlamydophila group</taxon>
        <taxon>Chlamydia</taxon>
    </lineage>
</organism>
<dbReference type="KEGG" id="cab:CAB229"/>
<evidence type="ECO:0000259" key="3">
    <source>
        <dbReference type="PROSITE" id="PS50801"/>
    </source>
</evidence>
<sequence>MGALLIMNNIQKEEHGITAVLHLQGKLDGISSPEVQENISQSLSSGIKNIVLDCTNLDYMSSAGIRVLLQSYHQVGKHAGKIVLTCVPKTIEQTLYVTGFLSYFKMFNTVQEALQALSKDED</sequence>
<dbReference type="PANTHER" id="PTHR33495:SF14">
    <property type="entry name" value="ANTI-SIGMA FACTOR ANTAGONIST"/>
    <property type="match status" value="1"/>
</dbReference>
<dbReference type="InterPro" id="IPR036513">
    <property type="entry name" value="STAS_dom_sf"/>
</dbReference>
<dbReference type="AlphaFoldDB" id="Q5L6N6"/>
<reference evidence="4 5" key="1">
    <citation type="journal article" date="2005" name="Genome Res.">
        <title>The Chlamydophila abortus genome sequence reveals an array of variable proteins that contribute to interspecies variation.</title>
        <authorList>
            <person name="Thomson N.R."/>
            <person name="Yeats C."/>
            <person name="Bell K."/>
            <person name="Holden M.T.G."/>
            <person name="Bentley S.D."/>
            <person name="Livingstone M."/>
            <person name="Cerdeno-Tarraga A.M."/>
            <person name="Harris B."/>
            <person name="Doggett J."/>
            <person name="Ormond D."/>
            <person name="Mungal K."/>
            <person name="Clarke K."/>
            <person name="Feltwell T."/>
            <person name="Hance Z."/>
            <person name="Sanders M."/>
            <person name="Quail M.A."/>
            <person name="Price C."/>
            <person name="Parkhill J."/>
            <person name="Longbottom D."/>
        </authorList>
    </citation>
    <scope>NUCLEOTIDE SEQUENCE [LARGE SCALE GENOMIC DNA]</scope>
    <source>
        <strain evidence="5">DSM 27085 / S26/3</strain>
    </source>
</reference>
<dbReference type="InterPro" id="IPR002645">
    <property type="entry name" value="STAS_dom"/>
</dbReference>
<evidence type="ECO:0000256" key="2">
    <source>
        <dbReference type="RuleBase" id="RU003749"/>
    </source>
</evidence>
<evidence type="ECO:0000313" key="4">
    <source>
        <dbReference type="EMBL" id="CAH63685.1"/>
    </source>
</evidence>
<accession>Q5L6N6</accession>
<dbReference type="Pfam" id="PF01740">
    <property type="entry name" value="STAS"/>
    <property type="match status" value="1"/>
</dbReference>
<feature type="domain" description="STAS" evidence="3">
    <location>
        <begin position="8"/>
        <end position="117"/>
    </location>
</feature>
<dbReference type="PANTHER" id="PTHR33495">
    <property type="entry name" value="ANTI-SIGMA FACTOR ANTAGONIST TM_1081-RELATED-RELATED"/>
    <property type="match status" value="1"/>
</dbReference>
<proteinExistence type="inferred from homology"/>
<gene>
    <name evidence="4" type="ordered locus">CAB229</name>
</gene>
<dbReference type="Gene3D" id="3.30.750.24">
    <property type="entry name" value="STAS domain"/>
    <property type="match status" value="1"/>
</dbReference>
<dbReference type="SUPFAM" id="SSF52091">
    <property type="entry name" value="SpoIIaa-like"/>
    <property type="match status" value="1"/>
</dbReference>
<dbReference type="EMBL" id="CR848038">
    <property type="protein sequence ID" value="CAH63685.1"/>
    <property type="molecule type" value="Genomic_DNA"/>
</dbReference>
<dbReference type="HOGENOM" id="CLU_115403_9_2_0"/>